<evidence type="ECO:0000313" key="3">
    <source>
        <dbReference type="Proteomes" id="UP001305647"/>
    </source>
</evidence>
<proteinExistence type="predicted"/>
<protein>
    <submittedName>
        <fullName evidence="2">Uncharacterized protein</fullName>
    </submittedName>
</protein>
<gene>
    <name evidence="2" type="ORF">N658DRAFT_485342</name>
</gene>
<keyword evidence="3" id="KW-1185">Reference proteome</keyword>
<accession>A0AAN6T3B9</accession>
<comment type="caution">
    <text evidence="2">The sequence shown here is derived from an EMBL/GenBank/DDBJ whole genome shotgun (WGS) entry which is preliminary data.</text>
</comment>
<reference evidence="2" key="1">
    <citation type="journal article" date="2023" name="Mol. Phylogenet. Evol.">
        <title>Genome-scale phylogeny and comparative genomics of the fungal order Sordariales.</title>
        <authorList>
            <person name="Hensen N."/>
            <person name="Bonometti L."/>
            <person name="Westerberg I."/>
            <person name="Brannstrom I.O."/>
            <person name="Guillou S."/>
            <person name="Cros-Aarteil S."/>
            <person name="Calhoun S."/>
            <person name="Haridas S."/>
            <person name="Kuo A."/>
            <person name="Mondo S."/>
            <person name="Pangilinan J."/>
            <person name="Riley R."/>
            <person name="LaButti K."/>
            <person name="Andreopoulos B."/>
            <person name="Lipzen A."/>
            <person name="Chen C."/>
            <person name="Yan M."/>
            <person name="Daum C."/>
            <person name="Ng V."/>
            <person name="Clum A."/>
            <person name="Steindorff A."/>
            <person name="Ohm R.A."/>
            <person name="Martin F."/>
            <person name="Silar P."/>
            <person name="Natvig D.O."/>
            <person name="Lalanne C."/>
            <person name="Gautier V."/>
            <person name="Ament-Velasquez S.L."/>
            <person name="Kruys A."/>
            <person name="Hutchinson M.I."/>
            <person name="Powell A.J."/>
            <person name="Barry K."/>
            <person name="Miller A.N."/>
            <person name="Grigoriev I.V."/>
            <person name="Debuchy R."/>
            <person name="Gladieux P."/>
            <person name="Hiltunen Thoren M."/>
            <person name="Johannesson H."/>
        </authorList>
    </citation>
    <scope>NUCLEOTIDE SEQUENCE</scope>
    <source>
        <strain evidence="2">CBS 757.83</strain>
    </source>
</reference>
<dbReference type="AlphaFoldDB" id="A0AAN6T3B9"/>
<feature type="compositionally biased region" description="Low complexity" evidence="1">
    <location>
        <begin position="1"/>
        <end position="22"/>
    </location>
</feature>
<organism evidence="2 3">
    <name type="scientific">Parathielavia hyrcaniae</name>
    <dbReference type="NCBI Taxonomy" id="113614"/>
    <lineage>
        <taxon>Eukaryota</taxon>
        <taxon>Fungi</taxon>
        <taxon>Dikarya</taxon>
        <taxon>Ascomycota</taxon>
        <taxon>Pezizomycotina</taxon>
        <taxon>Sordariomycetes</taxon>
        <taxon>Sordariomycetidae</taxon>
        <taxon>Sordariales</taxon>
        <taxon>Chaetomiaceae</taxon>
        <taxon>Parathielavia</taxon>
    </lineage>
</organism>
<name>A0AAN6T3B9_9PEZI</name>
<reference evidence="2" key="2">
    <citation type="submission" date="2023-05" db="EMBL/GenBank/DDBJ databases">
        <authorList>
            <consortium name="Lawrence Berkeley National Laboratory"/>
            <person name="Steindorff A."/>
            <person name="Hensen N."/>
            <person name="Bonometti L."/>
            <person name="Westerberg I."/>
            <person name="Brannstrom I.O."/>
            <person name="Guillou S."/>
            <person name="Cros-Aarteil S."/>
            <person name="Calhoun S."/>
            <person name="Haridas S."/>
            <person name="Kuo A."/>
            <person name="Mondo S."/>
            <person name="Pangilinan J."/>
            <person name="Riley R."/>
            <person name="Labutti K."/>
            <person name="Andreopoulos B."/>
            <person name="Lipzen A."/>
            <person name="Chen C."/>
            <person name="Yanf M."/>
            <person name="Daum C."/>
            <person name="Ng V."/>
            <person name="Clum A."/>
            <person name="Ohm R."/>
            <person name="Martin F."/>
            <person name="Silar P."/>
            <person name="Natvig D."/>
            <person name="Lalanne C."/>
            <person name="Gautier V."/>
            <person name="Ament-Velasquez S.L."/>
            <person name="Kruys A."/>
            <person name="Hutchinson M.I."/>
            <person name="Powell A.J."/>
            <person name="Barry K."/>
            <person name="Miller A.N."/>
            <person name="Grigoriev I.V."/>
            <person name="Debuchy R."/>
            <person name="Gladieux P."/>
            <person name="Thoren M.H."/>
            <person name="Johannesson H."/>
        </authorList>
    </citation>
    <scope>NUCLEOTIDE SEQUENCE</scope>
    <source>
        <strain evidence="2">CBS 757.83</strain>
    </source>
</reference>
<feature type="region of interest" description="Disordered" evidence="1">
    <location>
        <begin position="1"/>
        <end position="56"/>
    </location>
</feature>
<feature type="compositionally biased region" description="Low complexity" evidence="1">
    <location>
        <begin position="38"/>
        <end position="54"/>
    </location>
</feature>
<sequence length="106" mass="11389">MAPLSKLSHSTYTSTSSRSGMTPTTSDDSDAASHNSPAGSDYTTTDAADSSATSNQLMAYLNQPATSDSSLYGRLADPTADEQTRIAFHTDRAQQTIDRFDKRFQS</sequence>
<dbReference type="Proteomes" id="UP001305647">
    <property type="component" value="Unassembled WGS sequence"/>
</dbReference>
<evidence type="ECO:0000313" key="2">
    <source>
        <dbReference type="EMBL" id="KAK4102554.1"/>
    </source>
</evidence>
<evidence type="ECO:0000256" key="1">
    <source>
        <dbReference type="SAM" id="MobiDB-lite"/>
    </source>
</evidence>
<dbReference type="EMBL" id="MU863631">
    <property type="protein sequence ID" value="KAK4102554.1"/>
    <property type="molecule type" value="Genomic_DNA"/>
</dbReference>